<dbReference type="EMBL" id="JXTB01000170">
    <property type="protein sequence ID" value="PON56519.1"/>
    <property type="molecule type" value="Genomic_DNA"/>
</dbReference>
<dbReference type="STRING" id="3476.A0A2P5C660"/>
<evidence type="ECO:0000313" key="2">
    <source>
        <dbReference type="Proteomes" id="UP000237105"/>
    </source>
</evidence>
<dbReference type="PANTHER" id="PTHR33356:SF17">
    <property type="entry name" value="TPX2 CENTRAL DOMAIN-CONTAINING PROTEIN"/>
    <property type="match status" value="1"/>
</dbReference>
<organism evidence="1 2">
    <name type="scientific">Parasponia andersonii</name>
    <name type="common">Sponia andersonii</name>
    <dbReference type="NCBI Taxonomy" id="3476"/>
    <lineage>
        <taxon>Eukaryota</taxon>
        <taxon>Viridiplantae</taxon>
        <taxon>Streptophyta</taxon>
        <taxon>Embryophyta</taxon>
        <taxon>Tracheophyta</taxon>
        <taxon>Spermatophyta</taxon>
        <taxon>Magnoliopsida</taxon>
        <taxon>eudicotyledons</taxon>
        <taxon>Gunneridae</taxon>
        <taxon>Pentapetalae</taxon>
        <taxon>rosids</taxon>
        <taxon>fabids</taxon>
        <taxon>Rosales</taxon>
        <taxon>Cannabaceae</taxon>
        <taxon>Parasponia</taxon>
    </lineage>
</organism>
<dbReference type="PANTHER" id="PTHR33356">
    <property type="entry name" value="TIP41-LIKE PROTEIN"/>
    <property type="match status" value="1"/>
</dbReference>
<reference evidence="2" key="1">
    <citation type="submission" date="2016-06" db="EMBL/GenBank/DDBJ databases">
        <title>Parallel loss of symbiosis genes in relatives of nitrogen-fixing non-legume Parasponia.</title>
        <authorList>
            <person name="Van Velzen R."/>
            <person name="Holmer R."/>
            <person name="Bu F."/>
            <person name="Rutten L."/>
            <person name="Van Zeijl A."/>
            <person name="Liu W."/>
            <person name="Santuari L."/>
            <person name="Cao Q."/>
            <person name="Sharma T."/>
            <person name="Shen D."/>
            <person name="Roswanjaya Y."/>
            <person name="Wardhani T."/>
            <person name="Kalhor M.S."/>
            <person name="Jansen J."/>
            <person name="Van den Hoogen J."/>
            <person name="Gungor B."/>
            <person name="Hartog M."/>
            <person name="Hontelez J."/>
            <person name="Verver J."/>
            <person name="Yang W.-C."/>
            <person name="Schijlen E."/>
            <person name="Repin R."/>
            <person name="Schilthuizen M."/>
            <person name="Schranz E."/>
            <person name="Heidstra R."/>
            <person name="Miyata K."/>
            <person name="Fedorova E."/>
            <person name="Kohlen W."/>
            <person name="Bisseling T."/>
            <person name="Smit S."/>
            <person name="Geurts R."/>
        </authorList>
    </citation>
    <scope>NUCLEOTIDE SEQUENCE [LARGE SCALE GENOMIC DNA]</scope>
    <source>
        <strain evidence="2">cv. WU1-14</strain>
    </source>
</reference>
<keyword evidence="2" id="KW-1185">Reference proteome</keyword>
<name>A0A2P5C660_PARAD</name>
<gene>
    <name evidence="1" type="ORF">PanWU01x14_180870</name>
</gene>
<dbReference type="Proteomes" id="UP000237105">
    <property type="component" value="Unassembled WGS sequence"/>
</dbReference>
<dbReference type="AlphaFoldDB" id="A0A2P5C660"/>
<accession>A0A2P5C660</accession>
<dbReference type="OrthoDB" id="1060058at2759"/>
<evidence type="ECO:0000313" key="1">
    <source>
        <dbReference type="EMBL" id="PON56519.1"/>
    </source>
</evidence>
<sequence>MASKSLEDAEFWLPSQFLTDDDVFMGKENFHKNGAMATHGSFLTEFPYEFDSFGSNSALSSPVESVVSSTETESSDEEDFFAGLTRRFAQANLRETQKLTVPCFGQKKPEWVLAGSPQSTLSGIGSWSGRSTISSNGSPNGPSQVVSPPTTPFGANNDTWDLIYAAAGQVARLKMSNEEAKLANRGRGLLGPPRIPIPLPPVRNPNNGLYSDQSLSQNLAQFQALKPDAAVKPQCALAWGRQMNVGWSSQAQVQAQAHQQNHPYYHQQIQNRARNTGYENGRCGRALNLPQSAWPPLQVQNQNQQPLHNRSSMGAVPLAGSGVKRECAGTGVFLPRRYNNPTESRKKSACPNVLLPAKVVQALNLNFEDTSGYSQPRFGCNLGPDHEASMARRNAILEQQRRSLRPDVALNHEVRLPQEWTY</sequence>
<proteinExistence type="predicted"/>
<protein>
    <submittedName>
        <fullName evidence="1">TIP41-like protein</fullName>
    </submittedName>
</protein>
<comment type="caution">
    <text evidence="1">The sequence shown here is derived from an EMBL/GenBank/DDBJ whole genome shotgun (WGS) entry which is preliminary data.</text>
</comment>